<dbReference type="RefSeq" id="WP_092981158.1">
    <property type="nucleotide sequence ID" value="NZ_FOYQ01000001.1"/>
</dbReference>
<evidence type="ECO:0000313" key="2">
    <source>
        <dbReference type="Proteomes" id="UP000199534"/>
    </source>
</evidence>
<reference evidence="1 2" key="1">
    <citation type="submission" date="2016-10" db="EMBL/GenBank/DDBJ databases">
        <authorList>
            <person name="de Groot N.N."/>
        </authorList>
    </citation>
    <scope>NUCLEOTIDE SEQUENCE [LARGE SCALE GENOMIC DNA]</scope>
    <source>
        <strain evidence="1 2">DSM 21019</strain>
    </source>
</reference>
<name>A0A1I6G090_9FLAO</name>
<dbReference type="STRING" id="400055.SAMN04490243_1015"/>
<proteinExistence type="predicted"/>
<sequence>MSLIKSVTPLILFILLSLPSVEISKPEVLVFGNSMDEIRRNLESQCDSIIIRSNEPIQLPTAKKEQSQLDCYGFEYAGKKRKAELIFADDQLDIVWILTEAEEEKFFLDGFKELYGEPTHKVADATFFLDAGTAVRNKPHEVLFISERLKQPYKQFLEQ</sequence>
<dbReference type="EMBL" id="FOYQ01000001">
    <property type="protein sequence ID" value="SFR35596.1"/>
    <property type="molecule type" value="Genomic_DNA"/>
</dbReference>
<evidence type="ECO:0000313" key="1">
    <source>
        <dbReference type="EMBL" id="SFR35596.1"/>
    </source>
</evidence>
<protein>
    <submittedName>
        <fullName evidence="1">Uncharacterized protein</fullName>
    </submittedName>
</protein>
<gene>
    <name evidence="1" type="ORF">SAMN04490243_1015</name>
</gene>
<dbReference type="OrthoDB" id="1433902at2"/>
<organism evidence="1 2">
    <name type="scientific">Robiginitalea myxolifaciens</name>
    <dbReference type="NCBI Taxonomy" id="400055"/>
    <lineage>
        <taxon>Bacteria</taxon>
        <taxon>Pseudomonadati</taxon>
        <taxon>Bacteroidota</taxon>
        <taxon>Flavobacteriia</taxon>
        <taxon>Flavobacteriales</taxon>
        <taxon>Flavobacteriaceae</taxon>
        <taxon>Robiginitalea</taxon>
    </lineage>
</organism>
<dbReference type="Proteomes" id="UP000199534">
    <property type="component" value="Unassembled WGS sequence"/>
</dbReference>
<dbReference type="AlphaFoldDB" id="A0A1I6G090"/>
<keyword evidence="2" id="KW-1185">Reference proteome</keyword>
<accession>A0A1I6G090</accession>